<comment type="caution">
    <text evidence="4">The sequence shown here is derived from an EMBL/GenBank/DDBJ whole genome shotgun (WGS) entry which is preliminary data.</text>
</comment>
<evidence type="ECO:0000313" key="4">
    <source>
        <dbReference type="EMBL" id="GIO45236.1"/>
    </source>
</evidence>
<dbReference type="EMBL" id="BORT01000001">
    <property type="protein sequence ID" value="GIO45236.1"/>
    <property type="molecule type" value="Genomic_DNA"/>
</dbReference>
<dbReference type="Pfam" id="PF13786">
    <property type="entry name" value="DUF4179"/>
    <property type="match status" value="1"/>
</dbReference>
<evidence type="ECO:0000313" key="5">
    <source>
        <dbReference type="Proteomes" id="UP000682811"/>
    </source>
</evidence>
<keyword evidence="5" id="KW-1185">Reference proteome</keyword>
<gene>
    <name evidence="4" type="ORF">J34TS1_00010</name>
</gene>
<dbReference type="RefSeq" id="WP_212976469.1">
    <property type="nucleotide sequence ID" value="NZ_AP025343.1"/>
</dbReference>
<name>A0A920CLM4_9BACL</name>
<feature type="region of interest" description="Disordered" evidence="1">
    <location>
        <begin position="415"/>
        <end position="436"/>
    </location>
</feature>
<organism evidence="4 5">
    <name type="scientific">Paenibacillus azoreducens</name>
    <dbReference type="NCBI Taxonomy" id="116718"/>
    <lineage>
        <taxon>Bacteria</taxon>
        <taxon>Bacillati</taxon>
        <taxon>Bacillota</taxon>
        <taxon>Bacilli</taxon>
        <taxon>Bacillales</taxon>
        <taxon>Paenibacillaceae</taxon>
        <taxon>Paenibacillus</taxon>
    </lineage>
</organism>
<feature type="transmembrane region" description="Helical" evidence="2">
    <location>
        <begin position="48"/>
        <end position="72"/>
    </location>
</feature>
<keyword evidence="2" id="KW-0472">Membrane</keyword>
<feature type="domain" description="DUF4179" evidence="3">
    <location>
        <begin position="46"/>
        <end position="148"/>
    </location>
</feature>
<proteinExistence type="predicted"/>
<evidence type="ECO:0000256" key="2">
    <source>
        <dbReference type="SAM" id="Phobius"/>
    </source>
</evidence>
<reference evidence="4 5" key="1">
    <citation type="submission" date="2021-03" db="EMBL/GenBank/DDBJ databases">
        <title>Antimicrobial resistance genes in bacteria isolated from Japanese honey, and their potential for conferring macrolide and lincosamide resistance in the American foulbrood pathogen Paenibacillus larvae.</title>
        <authorList>
            <person name="Okamoto M."/>
            <person name="Kumagai M."/>
            <person name="Kanamori H."/>
            <person name="Takamatsu D."/>
        </authorList>
    </citation>
    <scope>NUCLEOTIDE SEQUENCE [LARGE SCALE GENOMIC DNA]</scope>
    <source>
        <strain evidence="4 5">J34TS1</strain>
    </source>
</reference>
<evidence type="ECO:0000259" key="3">
    <source>
        <dbReference type="Pfam" id="PF13786"/>
    </source>
</evidence>
<dbReference type="AlphaFoldDB" id="A0A920CLM4"/>
<protein>
    <recommendedName>
        <fullName evidence="3">DUF4179 domain-containing protein</fullName>
    </recommendedName>
</protein>
<dbReference type="Proteomes" id="UP000682811">
    <property type="component" value="Unassembled WGS sequence"/>
</dbReference>
<accession>A0A920CLM4</accession>
<dbReference type="InterPro" id="IPR025436">
    <property type="entry name" value="DUF4179"/>
</dbReference>
<evidence type="ECO:0000256" key="1">
    <source>
        <dbReference type="SAM" id="MobiDB-lite"/>
    </source>
</evidence>
<keyword evidence="2" id="KW-1133">Transmembrane helix</keyword>
<keyword evidence="2" id="KW-0812">Transmembrane</keyword>
<sequence>MMLDKEERVLMTDSDRVKKQAGEIRDMKLANAVRAGISKGRKREMRRIYSYGAAAIAAAAAAVFIVFSFTGFPDAGGNEKMVQTASPKSVTDIELFRQAAARDQGFAAALEQGLVKPVKLGVEKNGYRIDVAGAVADGRTAYILYSLQNHTKSAAIPIEKSLEFGGVKAPSEWAKSIATLNRYNGNHYIGNETPAGDTGYYVYATHLLPTAKYNKDAKLSIKIWDTATDKNQEEFDVTFDFDTNMLKDKERAYYPDRTLTIAGQNIKVRQLLYTPLQTYVDLEYDPANEKQVFNLINPVLIGKSGDQSEKIYYPTEILKDKSQTTLLYKRSRLEQPDKASLKVFGISAVNKDQLKLVIDLQKKEIVEAPDDLLRIIAPEPGEKSGAGEIFLERKLEHVQAAESFDMSLDDSFTDANGETHKRLPSENVSHGGLTRSKDTFKDEKTYNFGKDALDYPQPLTIRLEKYWIPVMDTQSVELIAKQ</sequence>